<dbReference type="PANTHER" id="PTHR48090">
    <property type="entry name" value="UNDECAPRENYL-PHOSPHATE 4-DEOXY-4-FORMAMIDO-L-ARABINOSE TRANSFERASE-RELATED"/>
    <property type="match status" value="1"/>
</dbReference>
<protein>
    <submittedName>
        <fullName evidence="3">Glycosyl transferase family 2</fullName>
    </submittedName>
</protein>
<dbReference type="STRING" id="1619037.UT67_C0013G0003"/>
<keyword evidence="3" id="KW-0808">Transferase</keyword>
<dbReference type="GO" id="GO:0016740">
    <property type="term" value="F:transferase activity"/>
    <property type="evidence" value="ECO:0007669"/>
    <property type="project" value="UniProtKB-KW"/>
</dbReference>
<feature type="transmembrane region" description="Helical" evidence="1">
    <location>
        <begin position="126"/>
        <end position="146"/>
    </location>
</feature>
<evidence type="ECO:0000259" key="2">
    <source>
        <dbReference type="Pfam" id="PF00535"/>
    </source>
</evidence>
<proteinExistence type="predicted"/>
<dbReference type="InterPro" id="IPR029044">
    <property type="entry name" value="Nucleotide-diphossugar_trans"/>
</dbReference>
<name>A0A0G0QB11_9BACT</name>
<dbReference type="AlphaFoldDB" id="A0A0G0QB11"/>
<sequence>MKLSIIIPVYNEKNSILEILRKVDEVDFGNIQKEVVIIDDFSIDGTRQIIEGLTGDYKIIFHNQNQGKGSAIRTGLKVATGDYAVIQDADLEYDPRDLRVMVEKMLAERLTVLYGSRRLKKDNVQYSGLLFYFGGWLLTILTNILYGQRLTDEPTCYKMFKTDFIKSLPLQCHHFEFCPEVTALTALKGIKIPEVPISYYPRHKKEGKKIRWYDELVAIWVLLKYRIRI</sequence>
<dbReference type="Pfam" id="PF00535">
    <property type="entry name" value="Glycos_transf_2"/>
    <property type="match status" value="1"/>
</dbReference>
<reference evidence="3 4" key="1">
    <citation type="journal article" date="2015" name="Nature">
        <title>rRNA introns, odd ribosomes, and small enigmatic genomes across a large radiation of phyla.</title>
        <authorList>
            <person name="Brown C.T."/>
            <person name="Hug L.A."/>
            <person name="Thomas B.C."/>
            <person name="Sharon I."/>
            <person name="Castelle C.J."/>
            <person name="Singh A."/>
            <person name="Wilkins M.J."/>
            <person name="Williams K.H."/>
            <person name="Banfield J.F."/>
        </authorList>
    </citation>
    <scope>NUCLEOTIDE SEQUENCE [LARGE SCALE GENOMIC DNA]</scope>
</reference>
<keyword evidence="1" id="KW-0812">Transmembrane</keyword>
<dbReference type="Proteomes" id="UP000034855">
    <property type="component" value="Unassembled WGS sequence"/>
</dbReference>
<feature type="domain" description="Glycosyltransferase 2-like" evidence="2">
    <location>
        <begin position="4"/>
        <end position="164"/>
    </location>
</feature>
<evidence type="ECO:0000313" key="4">
    <source>
        <dbReference type="Proteomes" id="UP000034855"/>
    </source>
</evidence>
<dbReference type="CDD" id="cd04179">
    <property type="entry name" value="DPM_DPG-synthase_like"/>
    <property type="match status" value="1"/>
</dbReference>
<dbReference type="EMBL" id="LBXR01000013">
    <property type="protein sequence ID" value="KKR34531.1"/>
    <property type="molecule type" value="Genomic_DNA"/>
</dbReference>
<accession>A0A0G0QB11</accession>
<dbReference type="InterPro" id="IPR050256">
    <property type="entry name" value="Glycosyltransferase_2"/>
</dbReference>
<keyword evidence="1" id="KW-0472">Membrane</keyword>
<comment type="caution">
    <text evidence="3">The sequence shown here is derived from an EMBL/GenBank/DDBJ whole genome shotgun (WGS) entry which is preliminary data.</text>
</comment>
<dbReference type="PANTHER" id="PTHR48090:SF7">
    <property type="entry name" value="RFBJ PROTEIN"/>
    <property type="match status" value="1"/>
</dbReference>
<dbReference type="InterPro" id="IPR001173">
    <property type="entry name" value="Glyco_trans_2-like"/>
</dbReference>
<organism evidence="3 4">
    <name type="scientific">Candidatus Magasanikbacteria bacterium GW2011_GWA2_40_10</name>
    <dbReference type="NCBI Taxonomy" id="1619037"/>
    <lineage>
        <taxon>Bacteria</taxon>
        <taxon>Candidatus Magasanikiibacteriota</taxon>
    </lineage>
</organism>
<dbReference type="Gene3D" id="3.90.550.10">
    <property type="entry name" value="Spore Coat Polysaccharide Biosynthesis Protein SpsA, Chain A"/>
    <property type="match status" value="1"/>
</dbReference>
<gene>
    <name evidence="3" type="ORF">UT67_C0013G0003</name>
</gene>
<evidence type="ECO:0000256" key="1">
    <source>
        <dbReference type="SAM" id="Phobius"/>
    </source>
</evidence>
<evidence type="ECO:0000313" key="3">
    <source>
        <dbReference type="EMBL" id="KKR34531.1"/>
    </source>
</evidence>
<dbReference type="SUPFAM" id="SSF53448">
    <property type="entry name" value="Nucleotide-diphospho-sugar transferases"/>
    <property type="match status" value="1"/>
</dbReference>
<keyword evidence="1" id="KW-1133">Transmembrane helix</keyword>